<evidence type="ECO:0000256" key="1">
    <source>
        <dbReference type="SAM" id="MobiDB-lite"/>
    </source>
</evidence>
<reference evidence="2" key="2">
    <citation type="submission" date="2020-11" db="EMBL/GenBank/DDBJ databases">
        <authorList>
            <person name="McCartney M.A."/>
            <person name="Auch B."/>
            <person name="Kono T."/>
            <person name="Mallez S."/>
            <person name="Becker A."/>
            <person name="Gohl D.M."/>
            <person name="Silverstein K.A.T."/>
            <person name="Koren S."/>
            <person name="Bechman K.B."/>
            <person name="Herman A."/>
            <person name="Abrahante J.E."/>
            <person name="Garbe J."/>
        </authorList>
    </citation>
    <scope>NUCLEOTIDE SEQUENCE</scope>
    <source>
        <strain evidence="2">Duluth1</strain>
        <tissue evidence="2">Whole animal</tissue>
    </source>
</reference>
<feature type="region of interest" description="Disordered" evidence="1">
    <location>
        <begin position="57"/>
        <end position="76"/>
    </location>
</feature>
<name>A0A9D4BU57_DREPO</name>
<dbReference type="Proteomes" id="UP000828390">
    <property type="component" value="Unassembled WGS sequence"/>
</dbReference>
<evidence type="ECO:0000313" key="2">
    <source>
        <dbReference type="EMBL" id="KAH3708812.1"/>
    </source>
</evidence>
<sequence>MLRTDQMYLKIDNMMSAEEFEDIDSNTPVYSDLSDNWEKELIDTVLKPVTQIQIDPEEENYEELKPQQTELTIHSH</sequence>
<feature type="compositionally biased region" description="Polar residues" evidence="1">
    <location>
        <begin position="66"/>
        <end position="76"/>
    </location>
</feature>
<gene>
    <name evidence="2" type="ORF">DPMN_068271</name>
</gene>
<dbReference type="AlphaFoldDB" id="A0A9D4BU57"/>
<dbReference type="EMBL" id="JAIWYP010000014">
    <property type="protein sequence ID" value="KAH3708812.1"/>
    <property type="molecule type" value="Genomic_DNA"/>
</dbReference>
<protein>
    <submittedName>
        <fullName evidence="2">Uncharacterized protein</fullName>
    </submittedName>
</protein>
<accession>A0A9D4BU57</accession>
<reference evidence="2" key="1">
    <citation type="journal article" date="2019" name="bioRxiv">
        <title>The Genome of the Zebra Mussel, Dreissena polymorpha: A Resource for Invasive Species Research.</title>
        <authorList>
            <person name="McCartney M.A."/>
            <person name="Auch B."/>
            <person name="Kono T."/>
            <person name="Mallez S."/>
            <person name="Zhang Y."/>
            <person name="Obille A."/>
            <person name="Becker A."/>
            <person name="Abrahante J.E."/>
            <person name="Garbe J."/>
            <person name="Badalamenti J.P."/>
            <person name="Herman A."/>
            <person name="Mangelson H."/>
            <person name="Liachko I."/>
            <person name="Sullivan S."/>
            <person name="Sone E.D."/>
            <person name="Koren S."/>
            <person name="Silverstein K.A.T."/>
            <person name="Beckman K.B."/>
            <person name="Gohl D.M."/>
        </authorList>
    </citation>
    <scope>NUCLEOTIDE SEQUENCE</scope>
    <source>
        <strain evidence="2">Duluth1</strain>
        <tissue evidence="2">Whole animal</tissue>
    </source>
</reference>
<keyword evidence="3" id="KW-1185">Reference proteome</keyword>
<evidence type="ECO:0000313" key="3">
    <source>
        <dbReference type="Proteomes" id="UP000828390"/>
    </source>
</evidence>
<proteinExistence type="predicted"/>
<comment type="caution">
    <text evidence="2">The sequence shown here is derived from an EMBL/GenBank/DDBJ whole genome shotgun (WGS) entry which is preliminary data.</text>
</comment>
<organism evidence="2 3">
    <name type="scientific">Dreissena polymorpha</name>
    <name type="common">Zebra mussel</name>
    <name type="synonym">Mytilus polymorpha</name>
    <dbReference type="NCBI Taxonomy" id="45954"/>
    <lineage>
        <taxon>Eukaryota</taxon>
        <taxon>Metazoa</taxon>
        <taxon>Spiralia</taxon>
        <taxon>Lophotrochozoa</taxon>
        <taxon>Mollusca</taxon>
        <taxon>Bivalvia</taxon>
        <taxon>Autobranchia</taxon>
        <taxon>Heteroconchia</taxon>
        <taxon>Euheterodonta</taxon>
        <taxon>Imparidentia</taxon>
        <taxon>Neoheterodontei</taxon>
        <taxon>Myida</taxon>
        <taxon>Dreissenoidea</taxon>
        <taxon>Dreissenidae</taxon>
        <taxon>Dreissena</taxon>
    </lineage>
</organism>